<dbReference type="SUPFAM" id="SSF50978">
    <property type="entry name" value="WD40 repeat-like"/>
    <property type="match status" value="1"/>
</dbReference>
<reference evidence="7 8" key="1">
    <citation type="submission" date="2020-01" db="EMBL/GenBank/DDBJ databases">
        <authorList>
            <person name="Palmer J.M."/>
        </authorList>
    </citation>
    <scope>NUCLEOTIDE SEQUENCE [LARGE SCALE GENOMIC DNA]</scope>
    <source>
        <strain evidence="7 8">TWF970</strain>
    </source>
</reference>
<dbReference type="OrthoDB" id="341486at2759"/>
<evidence type="ECO:0000256" key="2">
    <source>
        <dbReference type="ARBA" id="ARBA00022574"/>
    </source>
</evidence>
<evidence type="ECO:0000259" key="5">
    <source>
        <dbReference type="Pfam" id="PF17034"/>
    </source>
</evidence>
<dbReference type="SMART" id="SM00320">
    <property type="entry name" value="WD40"/>
    <property type="match status" value="3"/>
</dbReference>
<dbReference type="InterPro" id="IPR036322">
    <property type="entry name" value="WD40_repeat_dom_sf"/>
</dbReference>
<comment type="caution">
    <text evidence="7">The sequence shown here is derived from an EMBL/GenBank/DDBJ whole genome shotgun (WGS) entry which is preliminary data.</text>
</comment>
<feature type="region of interest" description="Disordered" evidence="4">
    <location>
        <begin position="455"/>
        <end position="504"/>
    </location>
</feature>
<evidence type="ECO:0000256" key="3">
    <source>
        <dbReference type="ARBA" id="ARBA00022737"/>
    </source>
</evidence>
<dbReference type="Proteomes" id="UP000474640">
    <property type="component" value="Unassembled WGS sequence"/>
</dbReference>
<protein>
    <submittedName>
        <fullName evidence="7">Uncharacterized protein</fullName>
    </submittedName>
</protein>
<dbReference type="InterPro" id="IPR049092">
    <property type="entry name" value="MIOS_a-sol"/>
</dbReference>
<keyword evidence="2" id="KW-0853">WD repeat</keyword>
<dbReference type="PANTHER" id="PTHR16453">
    <property type="entry name" value="WD40 DOMAIN-CONTAINING PROTEIN MIO FAMILY MEMBER"/>
    <property type="match status" value="1"/>
</dbReference>
<dbReference type="Gene3D" id="2.130.10.10">
    <property type="entry name" value="YVTN repeat-like/Quinoprotein amine dehydrogenase"/>
    <property type="match status" value="1"/>
</dbReference>
<dbReference type="InterPro" id="IPR001680">
    <property type="entry name" value="WD40_rpt"/>
</dbReference>
<dbReference type="OMA" id="YWIASYL"/>
<dbReference type="CDD" id="cd16691">
    <property type="entry name" value="mRING-H2-C3H3C2_Mio"/>
    <property type="match status" value="1"/>
</dbReference>
<dbReference type="GO" id="GO:0005737">
    <property type="term" value="C:cytoplasm"/>
    <property type="evidence" value="ECO:0007669"/>
    <property type="project" value="TreeGrafter"/>
</dbReference>
<feature type="compositionally biased region" description="Acidic residues" evidence="4">
    <location>
        <begin position="472"/>
        <end position="482"/>
    </location>
</feature>
<evidence type="ECO:0000313" key="7">
    <source>
        <dbReference type="EMBL" id="KAF3274680.1"/>
    </source>
</evidence>
<evidence type="ECO:0000256" key="1">
    <source>
        <dbReference type="ARBA" id="ARBA00009713"/>
    </source>
</evidence>
<accession>A0A7C8RA08</accession>
<dbReference type="EMBL" id="JAABOJ010000042">
    <property type="protein sequence ID" value="KAF3274680.1"/>
    <property type="molecule type" value="Genomic_DNA"/>
</dbReference>
<dbReference type="InterPro" id="IPR037593">
    <property type="entry name" value="MIOS/Sea4"/>
</dbReference>
<gene>
    <name evidence="7" type="ORF">TWF970_007669</name>
</gene>
<feature type="compositionally biased region" description="Low complexity" evidence="4">
    <location>
        <begin position="147"/>
        <end position="174"/>
    </location>
</feature>
<evidence type="ECO:0000259" key="6">
    <source>
        <dbReference type="Pfam" id="PF21719"/>
    </source>
</evidence>
<comment type="similarity">
    <text evidence="1">Belongs to the WD repeat mio family.</text>
</comment>
<sequence>MNTVSDFIRWSPHSDTGAQQFMTISAKETHVSLYNVKDFNNKKPESIRSELVFKKEKIPHIKCFDWSPLGPDLVAVGKSGGEALILRMKSSENAENSISLPVKHQRGCNSVAFSRAGFLAIGLDKVRNDFCLNIWDVNSQWHSGGQSTTTTTTATATTTTTTPSSSVMPSTPSSLRGVSTTTNAAAIRQPQKQLAPSEMISAIQFFTDQPHVLVAGVGQRFLRAFDIRDNTGSPALNFPTRLVHGITIDRHQNYFSSCSEDGYMAIWDRRFAGRGIQDPALSFPKIFDDYHGMGGRSHSVLTIHSLRYARENSASFGVLGTNGVLNLYQMGTQVATPVSTEGIGGVAAVARFKDPSKLEADRLNRESLFVTKVSETPFKRPLRYENTMTSFDWISDGSSDPDLRVISLARNGGITAFTVPTNPISTAFGARNNFVMTDNENATVLNAPSTKRIHVAEPNHTLMMGDDHTGYNDEDEDDDESDSSSTPEHPLTANGNGVGGRGEVNVRRDSVVNPEDYMFDPRDTLRIDISVTMRRRAEWGYQFDCAKNEKLVTKAKKENELAEMWRWLDGAMECTEGDGMYSGGLDLSYLGVLGIWRPNLPASRLDPGAKLDEKSFSAALKKINDCNGRKGRFKFAGETKYPEQRILGLAMCGWDFNSDKDLEEALEKFEKKQQFEKAAGWALFHGNIERCIKALSMGKTEMKLMSTAVAGYNSHRMSVEKNGIAENTTWKDLCREMATHMDDPYSRAIFAYVSNGDWQDVLDGSTGLPIRERLGIALRFLEDDELSTYIDDFTAMVIRDGEPEGILLTGVTEKAIDLLQVYVNKTGDVQTAALVASFAVPKYFTDHRVDLWVDSYRELLDRWKFWQIRANFDIKRREISTSKKGTSLIEPLPRQIYVRCNFCDRKVAHRFEIPTTRFKDGQQVTIPVSQSTQANFPQSKAIVCPNCRKPLPRCAICLLYLGTPNTRVIRGAGKGGSGGGGEKVDEMYDKWFNFCLICNHGSHAGHAKEWFSKHTLCPVPECECLCGVFRSK</sequence>
<dbReference type="PANTHER" id="PTHR16453:SF9">
    <property type="entry name" value="GATOR COMPLEX PROTEIN MIOS"/>
    <property type="match status" value="1"/>
</dbReference>
<feature type="region of interest" description="Disordered" evidence="4">
    <location>
        <begin position="143"/>
        <end position="182"/>
    </location>
</feature>
<dbReference type="InterPro" id="IPR031488">
    <property type="entry name" value="Zn_ribbon_mio"/>
</dbReference>
<dbReference type="GO" id="GO:1904263">
    <property type="term" value="P:positive regulation of TORC1 signaling"/>
    <property type="evidence" value="ECO:0007669"/>
    <property type="project" value="TreeGrafter"/>
</dbReference>
<keyword evidence="3" id="KW-0677">Repeat</keyword>
<dbReference type="Pfam" id="PF17034">
    <property type="entry name" value="zinc_ribbon_16"/>
    <property type="match status" value="1"/>
</dbReference>
<evidence type="ECO:0000313" key="8">
    <source>
        <dbReference type="Proteomes" id="UP000474640"/>
    </source>
</evidence>
<name>A0A7C8RA08_ORBOL</name>
<dbReference type="AlphaFoldDB" id="A0A7C8RA08"/>
<dbReference type="Pfam" id="PF21720">
    <property type="entry name" value="MIOS_WD40"/>
    <property type="match status" value="1"/>
</dbReference>
<feature type="domain" description="MIOS-like alpha-solenoid" evidence="6">
    <location>
        <begin position="533"/>
        <end position="780"/>
    </location>
</feature>
<feature type="domain" description="GATOR2 complex protein MIO zinc-ribbon like" evidence="5">
    <location>
        <begin position="900"/>
        <end position="1026"/>
    </location>
</feature>
<proteinExistence type="inferred from homology"/>
<organism evidence="7 8">
    <name type="scientific">Orbilia oligospora</name>
    <name type="common">Nematode-trapping fungus</name>
    <name type="synonym">Arthrobotrys oligospora</name>
    <dbReference type="NCBI Taxonomy" id="2813651"/>
    <lineage>
        <taxon>Eukaryota</taxon>
        <taxon>Fungi</taxon>
        <taxon>Dikarya</taxon>
        <taxon>Ascomycota</taxon>
        <taxon>Pezizomycotina</taxon>
        <taxon>Orbiliomycetes</taxon>
        <taxon>Orbiliales</taxon>
        <taxon>Orbiliaceae</taxon>
        <taxon>Orbilia</taxon>
    </lineage>
</organism>
<evidence type="ECO:0000256" key="4">
    <source>
        <dbReference type="SAM" id="MobiDB-lite"/>
    </source>
</evidence>
<dbReference type="InterPro" id="IPR015943">
    <property type="entry name" value="WD40/YVTN_repeat-like_dom_sf"/>
</dbReference>
<dbReference type="Pfam" id="PF21719">
    <property type="entry name" value="MIOS_a-sol"/>
    <property type="match status" value="1"/>
</dbReference>